<dbReference type="AlphaFoldDB" id="A0A5C6SDR6"/>
<sequence>MAKIDQLNSTTEKLRRKVAKEFGANIRGEEKGKAEAARRIKQWGATLSKTAFQSV</sequence>
<proteinExistence type="predicted"/>
<evidence type="ECO:0000313" key="1">
    <source>
        <dbReference type="EMBL" id="TXB96751.1"/>
    </source>
</evidence>
<dbReference type="Proteomes" id="UP000321331">
    <property type="component" value="Unassembled WGS sequence"/>
</dbReference>
<accession>A0A5C6SDR6</accession>
<dbReference type="EMBL" id="VMNF01000014">
    <property type="protein sequence ID" value="TXB96751.1"/>
    <property type="molecule type" value="Genomic_DNA"/>
</dbReference>
<comment type="caution">
    <text evidence="1">The sequence shown here is derived from an EMBL/GenBank/DDBJ whole genome shotgun (WGS) entry which is preliminary data.</text>
</comment>
<name>A0A5C6SDR6_FUSOC</name>
<evidence type="ECO:0000313" key="2">
    <source>
        <dbReference type="Proteomes" id="UP000321331"/>
    </source>
</evidence>
<reference evidence="1 2" key="1">
    <citation type="submission" date="2019-07" db="EMBL/GenBank/DDBJ databases">
        <title>The First High-Quality Draft Genome Sequence of the Causal Agent of the Current Panama Disease Epidemic.</title>
        <authorList>
            <person name="Warmington R.J."/>
            <person name="Kay W."/>
            <person name="Jeffries A."/>
            <person name="Bebber D."/>
            <person name="Moore K."/>
            <person name="Studholme D.J."/>
        </authorList>
    </citation>
    <scope>NUCLEOTIDE SEQUENCE [LARGE SCALE GENOMIC DNA]</scope>
    <source>
        <strain evidence="1 2">TR4</strain>
    </source>
</reference>
<protein>
    <submittedName>
        <fullName evidence="1">Uncharacterized protein</fullName>
    </submittedName>
</protein>
<organism evidence="1 2">
    <name type="scientific">Fusarium oxysporum f. sp. cubense</name>
    <dbReference type="NCBI Taxonomy" id="61366"/>
    <lineage>
        <taxon>Eukaryota</taxon>
        <taxon>Fungi</taxon>
        <taxon>Dikarya</taxon>
        <taxon>Ascomycota</taxon>
        <taxon>Pezizomycotina</taxon>
        <taxon>Sordariomycetes</taxon>
        <taxon>Hypocreomycetidae</taxon>
        <taxon>Hypocreales</taxon>
        <taxon>Nectriaceae</taxon>
        <taxon>Fusarium</taxon>
        <taxon>Fusarium oxysporum species complex</taxon>
    </lineage>
</organism>
<gene>
    <name evidence="1" type="ORF">FocTR4_00011006</name>
</gene>